<keyword evidence="1" id="KW-1133">Transmembrane helix</keyword>
<comment type="caution">
    <text evidence="2">The sequence shown here is derived from an EMBL/GenBank/DDBJ whole genome shotgun (WGS) entry which is preliminary data.</text>
</comment>
<reference evidence="2" key="1">
    <citation type="submission" date="2023-05" db="EMBL/GenBank/DDBJ databases">
        <title>Nepenthes gracilis genome sequencing.</title>
        <authorList>
            <person name="Fukushima K."/>
        </authorList>
    </citation>
    <scope>NUCLEOTIDE SEQUENCE</scope>
    <source>
        <strain evidence="2">SING2019-196</strain>
    </source>
</reference>
<evidence type="ECO:0000256" key="1">
    <source>
        <dbReference type="SAM" id="Phobius"/>
    </source>
</evidence>
<protein>
    <submittedName>
        <fullName evidence="2">Uncharacterized protein</fullName>
    </submittedName>
</protein>
<keyword evidence="1" id="KW-0472">Membrane</keyword>
<evidence type="ECO:0000313" key="2">
    <source>
        <dbReference type="EMBL" id="GMH28957.1"/>
    </source>
</evidence>
<keyword evidence="3" id="KW-1185">Reference proteome</keyword>
<feature type="transmembrane region" description="Helical" evidence="1">
    <location>
        <begin position="33"/>
        <end position="54"/>
    </location>
</feature>
<dbReference type="AlphaFoldDB" id="A0AAD3TGF5"/>
<name>A0AAD3TGF5_NEPGR</name>
<evidence type="ECO:0000313" key="3">
    <source>
        <dbReference type="Proteomes" id="UP001279734"/>
    </source>
</evidence>
<keyword evidence="1" id="KW-0812">Transmembrane</keyword>
<sequence>MKTSFNETRTTAGSVCKFAGQIWIVAYSCVSEFISRLFVVAVTFCKIWCVYVVMSSRIQDNLQRLVKFAEIQQGISGSLNLKARTLTCALELRLVITQFAAC</sequence>
<proteinExistence type="predicted"/>
<dbReference type="PROSITE" id="PS51257">
    <property type="entry name" value="PROKAR_LIPOPROTEIN"/>
    <property type="match status" value="1"/>
</dbReference>
<dbReference type="EMBL" id="BSYO01000035">
    <property type="protein sequence ID" value="GMH28957.1"/>
    <property type="molecule type" value="Genomic_DNA"/>
</dbReference>
<gene>
    <name evidence="2" type="ORF">Nepgr_030800</name>
</gene>
<organism evidence="2 3">
    <name type="scientific">Nepenthes gracilis</name>
    <name type="common">Slender pitcher plant</name>
    <dbReference type="NCBI Taxonomy" id="150966"/>
    <lineage>
        <taxon>Eukaryota</taxon>
        <taxon>Viridiplantae</taxon>
        <taxon>Streptophyta</taxon>
        <taxon>Embryophyta</taxon>
        <taxon>Tracheophyta</taxon>
        <taxon>Spermatophyta</taxon>
        <taxon>Magnoliopsida</taxon>
        <taxon>eudicotyledons</taxon>
        <taxon>Gunneridae</taxon>
        <taxon>Pentapetalae</taxon>
        <taxon>Caryophyllales</taxon>
        <taxon>Nepenthaceae</taxon>
        <taxon>Nepenthes</taxon>
    </lineage>
</organism>
<dbReference type="Proteomes" id="UP001279734">
    <property type="component" value="Unassembled WGS sequence"/>
</dbReference>
<accession>A0AAD3TGF5</accession>